<sequence>MATIVNIACSELLKNPIVTAEHGNDGNRIASATETLQETAHQFVQVLNERAMLLANSAQFDTALRDAAAIKTISPESGLGYLCMGDVYCQQGHHAAAISIYDQGLEAVPECDAYYQQLHQHRLTAVANNNKRVDFISRLPFDVVVTNIIPRMQPDFYSESSCKLLYMSRAWQERILQQPKGIRFSFGEETNTFKDGHAQLIRFAPYVQYLGGSLVGVHLDDLFSRASFSNLKELSIFCGPTTPHVPLIHGLKLIADPLTRLTLLECPGLQLRDILETCPNLVYLKTMDVDAVMPLSLSSIYPKMKHLVLYRLQQRARTHENMVDVLSRFPSLRMLKISPMPATTILPILHKHCPDLQAISFECWSPDVAVTTTTVGEGIASAYLGGENVHYRHDLIEFLYEQSNSLEVFHFHGTLEINNALWEISDDGQVQPHTTPLRVANDLSSPLSFTRLVDLRFTNTDPSSGVPMILWIVLNAPNLSAIHLPHSHFQPAVAKAMIKLKYLRKVEVEQNDTTDDIEQIREELLGDLDDDTIDDNTIDNNYDGIHQFFQHHIALGDHSTLQHVVVRVYFVSAYRQTWLPLLSRLRCLKILELCGRNSYTDCFVANNCKHILKRIRRDCPAFERLIINRRISNWLAPSPSSPSSETSSSPSSETSSEPSSSSPSGL</sequence>
<dbReference type="Proteomes" id="UP001234581">
    <property type="component" value="Unassembled WGS sequence"/>
</dbReference>
<protein>
    <submittedName>
        <fullName evidence="2">Uncharacterized protein</fullName>
    </submittedName>
</protein>
<comment type="caution">
    <text evidence="2">The sequence shown here is derived from an EMBL/GenBank/DDBJ whole genome shotgun (WGS) entry which is preliminary data.</text>
</comment>
<name>A0AAD7USE3_9FUNG</name>
<keyword evidence="3" id="KW-1185">Reference proteome</keyword>
<dbReference type="EMBL" id="JARTCD010000096">
    <property type="protein sequence ID" value="KAJ8652713.1"/>
    <property type="molecule type" value="Genomic_DNA"/>
</dbReference>
<dbReference type="GeneID" id="83219058"/>
<dbReference type="SUPFAM" id="SSF48452">
    <property type="entry name" value="TPR-like"/>
    <property type="match status" value="1"/>
</dbReference>
<evidence type="ECO:0000313" key="2">
    <source>
        <dbReference type="EMBL" id="KAJ8652713.1"/>
    </source>
</evidence>
<dbReference type="SUPFAM" id="SSF52047">
    <property type="entry name" value="RNI-like"/>
    <property type="match status" value="1"/>
</dbReference>
<reference evidence="2 3" key="1">
    <citation type="submission" date="2023-03" db="EMBL/GenBank/DDBJ databases">
        <title>Genome sequence of Lichtheimia ornata CBS 291.66.</title>
        <authorList>
            <person name="Mohabir J.T."/>
            <person name="Shea T.P."/>
            <person name="Kurbessoian T."/>
            <person name="Berby B."/>
            <person name="Fontaine J."/>
            <person name="Livny J."/>
            <person name="Gnirke A."/>
            <person name="Stajich J.E."/>
            <person name="Cuomo C.A."/>
        </authorList>
    </citation>
    <scope>NUCLEOTIDE SEQUENCE [LARGE SCALE GENOMIC DNA]</scope>
    <source>
        <strain evidence="2">CBS 291.66</strain>
    </source>
</reference>
<dbReference type="Gene3D" id="1.25.40.10">
    <property type="entry name" value="Tetratricopeptide repeat domain"/>
    <property type="match status" value="1"/>
</dbReference>
<feature type="region of interest" description="Disordered" evidence="1">
    <location>
        <begin position="635"/>
        <end position="666"/>
    </location>
</feature>
<accession>A0AAD7USE3</accession>
<feature type="compositionally biased region" description="Low complexity" evidence="1">
    <location>
        <begin position="637"/>
        <end position="666"/>
    </location>
</feature>
<dbReference type="SMART" id="SM00028">
    <property type="entry name" value="TPR"/>
    <property type="match status" value="2"/>
</dbReference>
<evidence type="ECO:0000256" key="1">
    <source>
        <dbReference type="SAM" id="MobiDB-lite"/>
    </source>
</evidence>
<dbReference type="InterPro" id="IPR032675">
    <property type="entry name" value="LRR_dom_sf"/>
</dbReference>
<dbReference type="RefSeq" id="XP_058337627.1">
    <property type="nucleotide sequence ID" value="XM_058491622.1"/>
</dbReference>
<dbReference type="AlphaFoldDB" id="A0AAD7USE3"/>
<proteinExistence type="predicted"/>
<gene>
    <name evidence="2" type="ORF">O0I10_011658</name>
</gene>
<dbReference type="InterPro" id="IPR019734">
    <property type="entry name" value="TPR_rpt"/>
</dbReference>
<dbReference type="InterPro" id="IPR011990">
    <property type="entry name" value="TPR-like_helical_dom_sf"/>
</dbReference>
<evidence type="ECO:0000313" key="3">
    <source>
        <dbReference type="Proteomes" id="UP001234581"/>
    </source>
</evidence>
<organism evidence="2 3">
    <name type="scientific">Lichtheimia ornata</name>
    <dbReference type="NCBI Taxonomy" id="688661"/>
    <lineage>
        <taxon>Eukaryota</taxon>
        <taxon>Fungi</taxon>
        <taxon>Fungi incertae sedis</taxon>
        <taxon>Mucoromycota</taxon>
        <taxon>Mucoromycotina</taxon>
        <taxon>Mucoromycetes</taxon>
        <taxon>Mucorales</taxon>
        <taxon>Lichtheimiaceae</taxon>
        <taxon>Lichtheimia</taxon>
    </lineage>
</organism>
<dbReference type="Gene3D" id="3.80.10.10">
    <property type="entry name" value="Ribonuclease Inhibitor"/>
    <property type="match status" value="1"/>
</dbReference>